<keyword evidence="1" id="KW-0805">Transcription regulation</keyword>
<protein>
    <submittedName>
        <fullName evidence="7">Protein NLP7-like isoform X1</fullName>
    </submittedName>
</protein>
<dbReference type="PANTHER" id="PTHR32002:SF35">
    <property type="entry name" value="PROTEIN NLP6"/>
    <property type="match status" value="1"/>
</dbReference>
<proteinExistence type="predicted"/>
<dbReference type="Pfam" id="PF22922">
    <property type="entry name" value="GAF_NLP"/>
    <property type="match status" value="1"/>
</dbReference>
<evidence type="ECO:0000256" key="4">
    <source>
        <dbReference type="ARBA" id="ARBA00023242"/>
    </source>
</evidence>
<name>A0A6L2MCZ6_TANCI</name>
<dbReference type="Gene3D" id="3.10.20.90">
    <property type="entry name" value="Phosphatidylinositol 3-kinase Catalytic Subunit, Chain A, domain 1"/>
    <property type="match status" value="1"/>
</dbReference>
<dbReference type="InterPro" id="IPR000270">
    <property type="entry name" value="PB1_dom"/>
</dbReference>
<dbReference type="InterPro" id="IPR055081">
    <property type="entry name" value="NLP1-9_GAF"/>
</dbReference>
<dbReference type="SMART" id="SM00666">
    <property type="entry name" value="PB1"/>
    <property type="match status" value="1"/>
</dbReference>
<dbReference type="Pfam" id="PF00564">
    <property type="entry name" value="PB1"/>
    <property type="match status" value="1"/>
</dbReference>
<evidence type="ECO:0000256" key="2">
    <source>
        <dbReference type="ARBA" id="ARBA00023125"/>
    </source>
</evidence>
<keyword evidence="4" id="KW-0539">Nucleus</keyword>
<evidence type="ECO:0000256" key="1">
    <source>
        <dbReference type="ARBA" id="ARBA00023015"/>
    </source>
</evidence>
<comment type="caution">
    <text evidence="7">The sequence shown here is derived from an EMBL/GenBank/DDBJ whole genome shotgun (WGS) entry which is preliminary data.</text>
</comment>
<dbReference type="GO" id="GO:0003700">
    <property type="term" value="F:DNA-binding transcription factor activity"/>
    <property type="evidence" value="ECO:0007669"/>
    <property type="project" value="InterPro"/>
</dbReference>
<gene>
    <name evidence="7" type="ORF">Tci_043864</name>
</gene>
<sequence>MTVPSKYQDLTSVIKERITLALRYFIELGEKHILAQMWAPFQIGRHHMLETLDQPFVYDPKFTLLHQYREATKKYIFILDDKTEPMDICGRVFRHKLPEWTPNVQYYSPREYQRLSHALTYNVCGTMALPVFEPNGQSCVGVLELILTSQKINYALEADKMCKALEAVNLRSSNVVDSSYFQIYNESGEQALADILELLSKVCESNKLPLAQTWVPCRHRSVVASGGGFDESCGGSRMGQVCMSITDVSAFYVVDAHMWGFREACVEHHLQKGQGVAGRAFETRSSSFCENITHFSKTEYPLVHYARLFGLVASFAICLRSSYTGDDDYILEFFLPTYMIDHKDHQRIVDSLLTSVRQCSTSLKLASGEEIGEDGISFKNIISSANGDVPNSEEGRRPVVERCIQPPEAKYKTAPISLPREEIEKQFGRTMKEAAKNLNVGLSTLKCRCKDHGISEWQGPNFRKRKSNGSHSKQININEADNIAMRDSLSINRGKCSDSNTLTIKAEYGDDLIKFHLPISLATFEAIETEICDRFMLVPATYKLKYLDEVKEWILMTSDQDMRDCIKSSKLINSTALRLRVLRLT</sequence>
<dbReference type="SUPFAM" id="SSF54277">
    <property type="entry name" value="CAD &amp; PB1 domains"/>
    <property type="match status" value="1"/>
</dbReference>
<evidence type="ECO:0000259" key="6">
    <source>
        <dbReference type="PROSITE" id="PS51745"/>
    </source>
</evidence>
<keyword evidence="2" id="KW-0238">DNA-binding</keyword>
<reference evidence="7" key="1">
    <citation type="journal article" date="2019" name="Sci. Rep.">
        <title>Draft genome of Tanacetum cinerariifolium, the natural source of mosquito coil.</title>
        <authorList>
            <person name="Yamashiro T."/>
            <person name="Shiraishi A."/>
            <person name="Satake H."/>
            <person name="Nakayama K."/>
        </authorList>
    </citation>
    <scope>NUCLEOTIDE SEQUENCE</scope>
</reference>
<evidence type="ECO:0000313" key="7">
    <source>
        <dbReference type="EMBL" id="GEU71886.1"/>
    </source>
</evidence>
<evidence type="ECO:0000259" key="5">
    <source>
        <dbReference type="PROSITE" id="PS51519"/>
    </source>
</evidence>
<accession>A0A6L2MCZ6</accession>
<dbReference type="InterPro" id="IPR045012">
    <property type="entry name" value="NLP"/>
</dbReference>
<evidence type="ECO:0000256" key="3">
    <source>
        <dbReference type="ARBA" id="ARBA00023163"/>
    </source>
</evidence>
<organism evidence="7">
    <name type="scientific">Tanacetum cinerariifolium</name>
    <name type="common">Dalmatian daisy</name>
    <name type="synonym">Chrysanthemum cinerariifolium</name>
    <dbReference type="NCBI Taxonomy" id="118510"/>
    <lineage>
        <taxon>Eukaryota</taxon>
        <taxon>Viridiplantae</taxon>
        <taxon>Streptophyta</taxon>
        <taxon>Embryophyta</taxon>
        <taxon>Tracheophyta</taxon>
        <taxon>Spermatophyta</taxon>
        <taxon>Magnoliopsida</taxon>
        <taxon>eudicotyledons</taxon>
        <taxon>Gunneridae</taxon>
        <taxon>Pentapetalae</taxon>
        <taxon>asterids</taxon>
        <taxon>campanulids</taxon>
        <taxon>Asterales</taxon>
        <taxon>Asteraceae</taxon>
        <taxon>Asteroideae</taxon>
        <taxon>Anthemideae</taxon>
        <taxon>Anthemidinae</taxon>
        <taxon>Tanacetum</taxon>
    </lineage>
</organism>
<keyword evidence="3" id="KW-0804">Transcription</keyword>
<dbReference type="EMBL" id="BKCJ010006387">
    <property type="protein sequence ID" value="GEU71886.1"/>
    <property type="molecule type" value="Genomic_DNA"/>
</dbReference>
<feature type="domain" description="RWP-RK" evidence="5">
    <location>
        <begin position="401"/>
        <end position="488"/>
    </location>
</feature>
<dbReference type="PROSITE" id="PS51519">
    <property type="entry name" value="RWP_RK"/>
    <property type="match status" value="1"/>
</dbReference>
<dbReference type="AlphaFoldDB" id="A0A6L2MCZ6"/>
<dbReference type="PROSITE" id="PS51745">
    <property type="entry name" value="PB1"/>
    <property type="match status" value="1"/>
</dbReference>
<feature type="domain" description="PB1" evidence="6">
    <location>
        <begin position="501"/>
        <end position="585"/>
    </location>
</feature>
<dbReference type="InterPro" id="IPR053793">
    <property type="entry name" value="PB1-like"/>
</dbReference>
<dbReference type="Pfam" id="PF02042">
    <property type="entry name" value="RWP-RK"/>
    <property type="match status" value="1"/>
</dbReference>
<dbReference type="GO" id="GO:0003677">
    <property type="term" value="F:DNA binding"/>
    <property type="evidence" value="ECO:0007669"/>
    <property type="project" value="UniProtKB-KW"/>
</dbReference>
<dbReference type="InterPro" id="IPR003035">
    <property type="entry name" value="RWP-RK_dom"/>
</dbReference>
<dbReference type="PANTHER" id="PTHR32002">
    <property type="entry name" value="PROTEIN NLP8"/>
    <property type="match status" value="1"/>
</dbReference>